<dbReference type="InterPro" id="IPR001867">
    <property type="entry name" value="OmpR/PhoB-type_DNA-bd"/>
</dbReference>
<dbReference type="OrthoDB" id="9790442at2"/>
<evidence type="ECO:0000313" key="12">
    <source>
        <dbReference type="EMBL" id="SOY30446.1"/>
    </source>
</evidence>
<evidence type="ECO:0000256" key="1">
    <source>
        <dbReference type="ARBA" id="ARBA00018672"/>
    </source>
</evidence>
<dbReference type="EMBL" id="OFSM01000016">
    <property type="protein sequence ID" value="SOY30446.1"/>
    <property type="molecule type" value="Genomic_DNA"/>
</dbReference>
<dbReference type="Pfam" id="PF00486">
    <property type="entry name" value="Trans_reg_C"/>
    <property type="match status" value="1"/>
</dbReference>
<dbReference type="InterPro" id="IPR016032">
    <property type="entry name" value="Sig_transdc_resp-reg_C-effctor"/>
</dbReference>
<dbReference type="PANTHER" id="PTHR48111">
    <property type="entry name" value="REGULATOR OF RPOS"/>
    <property type="match status" value="1"/>
</dbReference>
<evidence type="ECO:0000256" key="3">
    <source>
        <dbReference type="ARBA" id="ARBA00023012"/>
    </source>
</evidence>
<dbReference type="AlphaFoldDB" id="A0A2K4ZJ56"/>
<protein>
    <recommendedName>
        <fullName evidence="1">Stage 0 sporulation protein A homolog</fullName>
    </recommendedName>
</protein>
<evidence type="ECO:0000256" key="6">
    <source>
        <dbReference type="ARBA" id="ARBA00023163"/>
    </source>
</evidence>
<gene>
    <name evidence="12" type="primary">phoB_1</name>
    <name evidence="12" type="ORF">AMURIS_03173</name>
</gene>
<dbReference type="Gene3D" id="1.10.10.10">
    <property type="entry name" value="Winged helix-like DNA-binding domain superfamily/Winged helix DNA-binding domain"/>
    <property type="match status" value="1"/>
</dbReference>
<dbReference type="InterPro" id="IPR036388">
    <property type="entry name" value="WH-like_DNA-bd_sf"/>
</dbReference>
<sequence>MSLIYILEDDKNIQEIESFAIKGNGYDVCAFDDAQAFDRGMQERKPDLLLLDVMLPGEDGLSVLKRLRSDNDTKELPVILVTAKDSEIDTVRGLDLGADDYITKPFGVMELMSRIKAIMRRVKPTSDDVVLKYKNIYLDQDRRICLVDEENVELTFKEYELLRLFLSNLGIVLTREVIMDTVWGMDFAGESRTVDMHIKTLRRKLKEAGSLIITVRNVGYKLE</sequence>
<keyword evidence="13" id="KW-1185">Reference proteome</keyword>
<dbReference type="GO" id="GO:0005829">
    <property type="term" value="C:cytosol"/>
    <property type="evidence" value="ECO:0007669"/>
    <property type="project" value="TreeGrafter"/>
</dbReference>
<dbReference type="Gene3D" id="6.10.250.690">
    <property type="match status" value="1"/>
</dbReference>
<dbReference type="PANTHER" id="PTHR48111:SF1">
    <property type="entry name" value="TWO-COMPONENT RESPONSE REGULATOR ORR33"/>
    <property type="match status" value="1"/>
</dbReference>
<evidence type="ECO:0000256" key="7">
    <source>
        <dbReference type="ARBA" id="ARBA00024867"/>
    </source>
</evidence>
<dbReference type="GO" id="GO:0000976">
    <property type="term" value="F:transcription cis-regulatory region binding"/>
    <property type="evidence" value="ECO:0007669"/>
    <property type="project" value="TreeGrafter"/>
</dbReference>
<keyword evidence="4" id="KW-0805">Transcription regulation</keyword>
<feature type="DNA-binding region" description="OmpR/PhoB-type" evidence="9">
    <location>
        <begin position="128"/>
        <end position="223"/>
    </location>
</feature>
<dbReference type="PROSITE" id="PS50110">
    <property type="entry name" value="RESPONSE_REGULATORY"/>
    <property type="match status" value="1"/>
</dbReference>
<dbReference type="Proteomes" id="UP000236311">
    <property type="component" value="Unassembled WGS sequence"/>
</dbReference>
<evidence type="ECO:0000256" key="9">
    <source>
        <dbReference type="PROSITE-ProRule" id="PRU01091"/>
    </source>
</evidence>
<dbReference type="Pfam" id="PF00072">
    <property type="entry name" value="Response_reg"/>
    <property type="match status" value="1"/>
</dbReference>
<organism evidence="12 13">
    <name type="scientific">Acetatifactor muris</name>
    <dbReference type="NCBI Taxonomy" id="879566"/>
    <lineage>
        <taxon>Bacteria</taxon>
        <taxon>Bacillati</taxon>
        <taxon>Bacillota</taxon>
        <taxon>Clostridia</taxon>
        <taxon>Lachnospirales</taxon>
        <taxon>Lachnospiraceae</taxon>
        <taxon>Acetatifactor</taxon>
    </lineage>
</organism>
<dbReference type="InterPro" id="IPR011006">
    <property type="entry name" value="CheY-like_superfamily"/>
</dbReference>
<dbReference type="GO" id="GO:0006355">
    <property type="term" value="P:regulation of DNA-templated transcription"/>
    <property type="evidence" value="ECO:0007669"/>
    <property type="project" value="InterPro"/>
</dbReference>
<dbReference type="SMART" id="SM00862">
    <property type="entry name" value="Trans_reg_C"/>
    <property type="match status" value="1"/>
</dbReference>
<keyword evidence="5 9" id="KW-0238">DNA-binding</keyword>
<dbReference type="RefSeq" id="WP_103240479.1">
    <property type="nucleotide sequence ID" value="NZ_CANRXC010000013.1"/>
</dbReference>
<keyword evidence="2 8" id="KW-0597">Phosphoprotein</keyword>
<dbReference type="InterPro" id="IPR039420">
    <property type="entry name" value="WalR-like"/>
</dbReference>
<evidence type="ECO:0000256" key="2">
    <source>
        <dbReference type="ARBA" id="ARBA00022553"/>
    </source>
</evidence>
<feature type="modified residue" description="4-aspartylphosphate" evidence="8">
    <location>
        <position position="52"/>
    </location>
</feature>
<dbReference type="GO" id="GO:0000156">
    <property type="term" value="F:phosphorelay response regulator activity"/>
    <property type="evidence" value="ECO:0007669"/>
    <property type="project" value="TreeGrafter"/>
</dbReference>
<dbReference type="InterPro" id="IPR001789">
    <property type="entry name" value="Sig_transdc_resp-reg_receiver"/>
</dbReference>
<proteinExistence type="predicted"/>
<evidence type="ECO:0000313" key="13">
    <source>
        <dbReference type="Proteomes" id="UP000236311"/>
    </source>
</evidence>
<comment type="function">
    <text evidence="7">May play the central regulatory role in sporulation. It may be an element of the effector pathway responsible for the activation of sporulation genes in response to nutritional stress. Spo0A may act in concert with spo0H (a sigma factor) to control the expression of some genes that are critical to the sporulation process.</text>
</comment>
<keyword evidence="6" id="KW-0804">Transcription</keyword>
<dbReference type="Gene3D" id="3.40.50.2300">
    <property type="match status" value="1"/>
</dbReference>
<accession>A0A2K4ZJ56</accession>
<feature type="domain" description="OmpR/PhoB-type" evidence="11">
    <location>
        <begin position="128"/>
        <end position="223"/>
    </location>
</feature>
<dbReference type="SUPFAM" id="SSF46894">
    <property type="entry name" value="C-terminal effector domain of the bipartite response regulators"/>
    <property type="match status" value="1"/>
</dbReference>
<evidence type="ECO:0000256" key="8">
    <source>
        <dbReference type="PROSITE-ProRule" id="PRU00169"/>
    </source>
</evidence>
<evidence type="ECO:0000259" key="10">
    <source>
        <dbReference type="PROSITE" id="PS50110"/>
    </source>
</evidence>
<evidence type="ECO:0000256" key="5">
    <source>
        <dbReference type="ARBA" id="ARBA00023125"/>
    </source>
</evidence>
<dbReference type="PROSITE" id="PS51755">
    <property type="entry name" value="OMPR_PHOB"/>
    <property type="match status" value="1"/>
</dbReference>
<feature type="domain" description="Response regulatory" evidence="10">
    <location>
        <begin position="3"/>
        <end position="119"/>
    </location>
</feature>
<keyword evidence="3" id="KW-0902">Two-component regulatory system</keyword>
<dbReference type="GO" id="GO:0032993">
    <property type="term" value="C:protein-DNA complex"/>
    <property type="evidence" value="ECO:0007669"/>
    <property type="project" value="TreeGrafter"/>
</dbReference>
<dbReference type="CDD" id="cd00383">
    <property type="entry name" value="trans_reg_C"/>
    <property type="match status" value="1"/>
</dbReference>
<name>A0A2K4ZJ56_9FIRM</name>
<dbReference type="SUPFAM" id="SSF52172">
    <property type="entry name" value="CheY-like"/>
    <property type="match status" value="1"/>
</dbReference>
<evidence type="ECO:0000259" key="11">
    <source>
        <dbReference type="PROSITE" id="PS51755"/>
    </source>
</evidence>
<evidence type="ECO:0000256" key="4">
    <source>
        <dbReference type="ARBA" id="ARBA00023015"/>
    </source>
</evidence>
<reference evidence="12 13" key="1">
    <citation type="submission" date="2018-01" db="EMBL/GenBank/DDBJ databases">
        <authorList>
            <person name="Gaut B.S."/>
            <person name="Morton B.R."/>
            <person name="Clegg M.T."/>
            <person name="Duvall M.R."/>
        </authorList>
    </citation>
    <scope>NUCLEOTIDE SEQUENCE [LARGE SCALE GENOMIC DNA]</scope>
    <source>
        <strain evidence="12">GP69</strain>
    </source>
</reference>
<dbReference type="SMART" id="SM00448">
    <property type="entry name" value="REC"/>
    <property type="match status" value="1"/>
</dbReference>